<evidence type="ECO:0000313" key="2">
    <source>
        <dbReference type="Proteomes" id="UP000634136"/>
    </source>
</evidence>
<sequence length="76" mass="8825">MRLRSRGHDYDNVLIPIILDILLFRPVLIDWEDETAWVDSRATIGEFGAGYGNLMRRFGLTVDHVMKSTIDWEGLF</sequence>
<protein>
    <submittedName>
        <fullName evidence="1">Reticuline oxidase-like protein</fullName>
    </submittedName>
</protein>
<evidence type="ECO:0000313" key="1">
    <source>
        <dbReference type="EMBL" id="KAF7812225.1"/>
    </source>
</evidence>
<dbReference type="OrthoDB" id="407275at2759"/>
<comment type="caution">
    <text evidence="1">The sequence shown here is derived from an EMBL/GenBank/DDBJ whole genome shotgun (WGS) entry which is preliminary data.</text>
</comment>
<gene>
    <name evidence="1" type="ORF">G2W53_033201</name>
</gene>
<name>A0A834W6U6_9FABA</name>
<organism evidence="1 2">
    <name type="scientific">Senna tora</name>
    <dbReference type="NCBI Taxonomy" id="362788"/>
    <lineage>
        <taxon>Eukaryota</taxon>
        <taxon>Viridiplantae</taxon>
        <taxon>Streptophyta</taxon>
        <taxon>Embryophyta</taxon>
        <taxon>Tracheophyta</taxon>
        <taxon>Spermatophyta</taxon>
        <taxon>Magnoliopsida</taxon>
        <taxon>eudicotyledons</taxon>
        <taxon>Gunneridae</taxon>
        <taxon>Pentapetalae</taxon>
        <taxon>rosids</taxon>
        <taxon>fabids</taxon>
        <taxon>Fabales</taxon>
        <taxon>Fabaceae</taxon>
        <taxon>Caesalpinioideae</taxon>
        <taxon>Cassia clade</taxon>
        <taxon>Senna</taxon>
    </lineage>
</organism>
<proteinExistence type="predicted"/>
<dbReference type="Proteomes" id="UP000634136">
    <property type="component" value="Unassembled WGS sequence"/>
</dbReference>
<dbReference type="AlphaFoldDB" id="A0A834W6U6"/>
<accession>A0A834W6U6</accession>
<dbReference type="EMBL" id="JAAIUW010000010">
    <property type="protein sequence ID" value="KAF7812225.1"/>
    <property type="molecule type" value="Genomic_DNA"/>
</dbReference>
<dbReference type="PANTHER" id="PTHR32448">
    <property type="entry name" value="OS08G0158400 PROTEIN"/>
    <property type="match status" value="1"/>
</dbReference>
<reference evidence="1" key="1">
    <citation type="submission" date="2020-09" db="EMBL/GenBank/DDBJ databases">
        <title>Genome-Enabled Discovery of Anthraquinone Biosynthesis in Senna tora.</title>
        <authorList>
            <person name="Kang S.-H."/>
            <person name="Pandey R.P."/>
            <person name="Lee C.-M."/>
            <person name="Sim J.-S."/>
            <person name="Jeong J.-T."/>
            <person name="Choi B.-S."/>
            <person name="Jung M."/>
            <person name="Ginzburg D."/>
            <person name="Zhao K."/>
            <person name="Won S.Y."/>
            <person name="Oh T.-J."/>
            <person name="Yu Y."/>
            <person name="Kim N.-H."/>
            <person name="Lee O.R."/>
            <person name="Lee T.-H."/>
            <person name="Bashyal P."/>
            <person name="Kim T.-S."/>
            <person name="Lee W.-H."/>
            <person name="Kawkins C."/>
            <person name="Kim C.-K."/>
            <person name="Kim J.S."/>
            <person name="Ahn B.O."/>
            <person name="Rhee S.Y."/>
            <person name="Sohng J.K."/>
        </authorList>
    </citation>
    <scope>NUCLEOTIDE SEQUENCE</scope>
    <source>
        <tissue evidence="1">Leaf</tissue>
    </source>
</reference>
<keyword evidence="2" id="KW-1185">Reference proteome</keyword>